<dbReference type="Gene3D" id="3.20.10.10">
    <property type="entry name" value="D-amino Acid Aminotransferase, subunit A, domain 2"/>
    <property type="match status" value="1"/>
</dbReference>
<comment type="catalytic activity">
    <reaction evidence="9">
        <text>L-valine + 2-oxoglutarate = 3-methyl-2-oxobutanoate + L-glutamate</text>
        <dbReference type="Rhea" id="RHEA:24813"/>
        <dbReference type="ChEBI" id="CHEBI:11851"/>
        <dbReference type="ChEBI" id="CHEBI:16810"/>
        <dbReference type="ChEBI" id="CHEBI:29985"/>
        <dbReference type="ChEBI" id="CHEBI:57762"/>
        <dbReference type="EC" id="2.6.1.42"/>
    </reaction>
</comment>
<dbReference type="SUPFAM" id="SSF56752">
    <property type="entry name" value="D-aminoacid aminotransferase-like PLP-dependent enzymes"/>
    <property type="match status" value="1"/>
</dbReference>
<evidence type="ECO:0000256" key="2">
    <source>
        <dbReference type="ARBA" id="ARBA00004824"/>
    </source>
</evidence>
<evidence type="ECO:0000313" key="12">
    <source>
        <dbReference type="EMBL" id="KHQ55390.1"/>
    </source>
</evidence>
<comment type="pathway">
    <text evidence="3">Amino-acid biosynthesis; L-valine biosynthesis; L-valine from pyruvate: step 4/4.</text>
</comment>
<dbReference type="GO" id="GO:0016829">
    <property type="term" value="F:lyase activity"/>
    <property type="evidence" value="ECO:0007669"/>
    <property type="project" value="UniProtKB-KW"/>
</dbReference>
<evidence type="ECO:0000256" key="9">
    <source>
        <dbReference type="ARBA" id="ARBA00048212"/>
    </source>
</evidence>
<comment type="catalytic activity">
    <reaction evidence="11">
        <text>L-leucine + 2-oxoglutarate = 4-methyl-2-oxopentanoate + L-glutamate</text>
        <dbReference type="Rhea" id="RHEA:18321"/>
        <dbReference type="ChEBI" id="CHEBI:16810"/>
        <dbReference type="ChEBI" id="CHEBI:17865"/>
        <dbReference type="ChEBI" id="CHEBI:29985"/>
        <dbReference type="ChEBI" id="CHEBI:57427"/>
        <dbReference type="EC" id="2.6.1.42"/>
    </reaction>
</comment>
<dbReference type="InterPro" id="IPR036038">
    <property type="entry name" value="Aminotransferase-like"/>
</dbReference>
<evidence type="ECO:0000256" key="6">
    <source>
        <dbReference type="ARBA" id="ARBA00013053"/>
    </source>
</evidence>
<comment type="similarity">
    <text evidence="5">Belongs to the class-IV pyridoxal-phosphate-dependent aminotransferase family.</text>
</comment>
<protein>
    <recommendedName>
        <fullName evidence="7">Probable branched-chain-amino-acid aminotransferase</fullName>
        <ecNumber evidence="6">2.6.1.42</ecNumber>
    </recommendedName>
</protein>
<dbReference type="Proteomes" id="UP000030960">
    <property type="component" value="Unassembled WGS sequence"/>
</dbReference>
<evidence type="ECO:0000256" key="4">
    <source>
        <dbReference type="ARBA" id="ARBA00005072"/>
    </source>
</evidence>
<dbReference type="InterPro" id="IPR043132">
    <property type="entry name" value="BCAT-like_C"/>
</dbReference>
<dbReference type="GO" id="GO:0004084">
    <property type="term" value="F:branched-chain-amino-acid transaminase activity"/>
    <property type="evidence" value="ECO:0007669"/>
    <property type="project" value="UniProtKB-EC"/>
</dbReference>
<comment type="function">
    <text evidence="1">Acts on leucine, isoleucine and valine.</text>
</comment>
<evidence type="ECO:0000256" key="1">
    <source>
        <dbReference type="ARBA" id="ARBA00003109"/>
    </source>
</evidence>
<dbReference type="Gene3D" id="3.30.470.10">
    <property type="match status" value="1"/>
</dbReference>
<evidence type="ECO:0000256" key="7">
    <source>
        <dbReference type="ARBA" id="ARBA00014472"/>
    </source>
</evidence>
<evidence type="ECO:0000313" key="13">
    <source>
        <dbReference type="Proteomes" id="UP000030960"/>
    </source>
</evidence>
<dbReference type="GO" id="GO:0009082">
    <property type="term" value="P:branched-chain amino acid biosynthetic process"/>
    <property type="evidence" value="ECO:0007669"/>
    <property type="project" value="UniProtKB-KW"/>
</dbReference>
<keyword evidence="12" id="KW-0456">Lyase</keyword>
<keyword evidence="8" id="KW-0100">Branched-chain amino acid biosynthesis</keyword>
<keyword evidence="8" id="KW-0028">Amino-acid biosynthesis</keyword>
<dbReference type="RefSeq" id="WP_043136680.1">
    <property type="nucleotide sequence ID" value="NZ_JSUQ01000001.1"/>
</dbReference>
<sequence length="215" mass="23553">MEEPFRDVPAGTGLIETMLWQPGQGVVLARRHRDRMCLAARKLGFRFDPGAFDGVLAGIEGADPLRVRALLHSDGRLETTTASLPPPAAVWRVAIAPATLDSKDPWLRVKSTRRRLYDDMRAALPQGVDEAVFLNEKGHVCEGTITNLLVRQGDQWVTPPLSDGVLPGVMRAQLLSTGKVRVGSVTPDDLRTAMGLRMCNALRGQIEAELVNWPD</sequence>
<evidence type="ECO:0000256" key="11">
    <source>
        <dbReference type="ARBA" id="ARBA00049229"/>
    </source>
</evidence>
<evidence type="ECO:0000256" key="8">
    <source>
        <dbReference type="ARBA" id="ARBA00023304"/>
    </source>
</evidence>
<comment type="caution">
    <text evidence="12">The sequence shown here is derived from an EMBL/GenBank/DDBJ whole genome shotgun (WGS) entry which is preliminary data.</text>
</comment>
<accession>A0A0B3RWW0</accession>
<dbReference type="NCBIfam" id="NF005729">
    <property type="entry name" value="PRK07546.1-3"/>
    <property type="match status" value="1"/>
</dbReference>
<dbReference type="EC" id="2.6.1.42" evidence="6"/>
<reference evidence="12 13" key="1">
    <citation type="submission" date="2014-10" db="EMBL/GenBank/DDBJ databases">
        <title>Genome sequence of Ponticoccus sp. strain UMTAT08 isolated from clonal culture of toxic dinoflagellate Alexandrium tamiyavanichii.</title>
        <authorList>
            <person name="Gan H.Y."/>
            <person name="Muhd D.-D."/>
            <person name="Mohd Noor M.E."/>
            <person name="Yeong Y.S."/>
            <person name="Usup G."/>
        </authorList>
    </citation>
    <scope>NUCLEOTIDE SEQUENCE [LARGE SCALE GENOMIC DNA]</scope>
    <source>
        <strain evidence="12 13">UMTAT08</strain>
    </source>
</reference>
<dbReference type="PANTHER" id="PTHR42743:SF11">
    <property type="entry name" value="AMINODEOXYCHORISMATE LYASE"/>
    <property type="match status" value="1"/>
</dbReference>
<comment type="pathway">
    <text evidence="4">Amino-acid biosynthesis; L-leucine biosynthesis; L-leucine from 3-methyl-2-oxobutanoate: step 4/4.</text>
</comment>
<keyword evidence="13" id="KW-1185">Reference proteome</keyword>
<dbReference type="Pfam" id="PF01063">
    <property type="entry name" value="Aminotran_4"/>
    <property type="match status" value="1"/>
</dbReference>
<organism evidence="12 13">
    <name type="scientific">Mameliella alba</name>
    <dbReference type="NCBI Taxonomy" id="561184"/>
    <lineage>
        <taxon>Bacteria</taxon>
        <taxon>Pseudomonadati</taxon>
        <taxon>Pseudomonadota</taxon>
        <taxon>Alphaproteobacteria</taxon>
        <taxon>Rhodobacterales</taxon>
        <taxon>Roseobacteraceae</taxon>
        <taxon>Mameliella</taxon>
    </lineage>
</organism>
<dbReference type="InterPro" id="IPR043131">
    <property type="entry name" value="BCAT-like_N"/>
</dbReference>
<gene>
    <name evidence="12" type="ORF">OA50_00427</name>
</gene>
<comment type="catalytic activity">
    <reaction evidence="10">
        <text>L-isoleucine + 2-oxoglutarate = (S)-3-methyl-2-oxopentanoate + L-glutamate</text>
        <dbReference type="Rhea" id="RHEA:24801"/>
        <dbReference type="ChEBI" id="CHEBI:16810"/>
        <dbReference type="ChEBI" id="CHEBI:29985"/>
        <dbReference type="ChEBI" id="CHEBI:35146"/>
        <dbReference type="ChEBI" id="CHEBI:58045"/>
        <dbReference type="EC" id="2.6.1.42"/>
    </reaction>
</comment>
<dbReference type="InterPro" id="IPR050571">
    <property type="entry name" value="Class-IV_PLP-Dep_Aminotrnsfr"/>
</dbReference>
<proteinExistence type="inferred from homology"/>
<evidence type="ECO:0000256" key="10">
    <source>
        <dbReference type="ARBA" id="ARBA00048798"/>
    </source>
</evidence>
<dbReference type="EMBL" id="JSUQ01000001">
    <property type="protein sequence ID" value="KHQ55390.1"/>
    <property type="molecule type" value="Genomic_DNA"/>
</dbReference>
<dbReference type="PANTHER" id="PTHR42743">
    <property type="entry name" value="AMINO-ACID AMINOTRANSFERASE"/>
    <property type="match status" value="1"/>
</dbReference>
<dbReference type="AlphaFoldDB" id="A0A0B3RWW0"/>
<dbReference type="InterPro" id="IPR001544">
    <property type="entry name" value="Aminotrans_IV"/>
</dbReference>
<dbReference type="OrthoDB" id="9809239at2"/>
<dbReference type="STRING" id="561184.SAMN05216376_103430"/>
<name>A0A0B3RWW0_9RHOB</name>
<evidence type="ECO:0000256" key="3">
    <source>
        <dbReference type="ARBA" id="ARBA00004931"/>
    </source>
</evidence>
<evidence type="ECO:0000256" key="5">
    <source>
        <dbReference type="ARBA" id="ARBA00009320"/>
    </source>
</evidence>
<comment type="pathway">
    <text evidence="2">Amino-acid biosynthesis; L-isoleucine biosynthesis; L-isoleucine from 2-oxobutanoate: step 4/4.</text>
</comment>